<reference evidence="5 6" key="1">
    <citation type="journal article" date="2015" name="Nature">
        <title>rRNA introns, odd ribosomes, and small enigmatic genomes across a large radiation of phyla.</title>
        <authorList>
            <person name="Brown C.T."/>
            <person name="Hug L.A."/>
            <person name="Thomas B.C."/>
            <person name="Sharon I."/>
            <person name="Castelle C.J."/>
            <person name="Singh A."/>
            <person name="Wilkins M.J."/>
            <person name="Williams K.H."/>
            <person name="Banfield J.F."/>
        </authorList>
    </citation>
    <scope>NUCLEOTIDE SEQUENCE [LARGE SCALE GENOMIC DNA]</scope>
</reference>
<dbReference type="Proteomes" id="UP000034368">
    <property type="component" value="Unassembled WGS sequence"/>
</dbReference>
<dbReference type="EMBL" id="LCKD01000005">
    <property type="protein sequence ID" value="KKT90149.1"/>
    <property type="molecule type" value="Genomic_DNA"/>
</dbReference>
<evidence type="ECO:0000313" key="6">
    <source>
        <dbReference type="Proteomes" id="UP000034368"/>
    </source>
</evidence>
<evidence type="ECO:0000256" key="4">
    <source>
        <dbReference type="ARBA" id="ARBA00022837"/>
    </source>
</evidence>
<sequence>MELRIKLFLAFLAVIAVFALYKTSSKFRFLSLADVGIPVTSQLPGVNNDPDNDGLTNSEEDYWTTNPNNADTDGDGYLDGDEVVNGYDPLISGLTPIGGSVTDQFVNLTLSGFVEGSLKEDSPNYFQSLDDITSSVIDRVEAGQIASIEFPTVQSTRENQQIYLESLKPIFKDLLIAYYGEAYQLIDQLENIGAKGFSNSEVISFFSQYTNIALNISRSFQDVKVPENWKKEHEILSSFVTNFRNSNSSLQKGQVDPINATNSLNALIDMAESVPSLVEAYEQKIKKEELGVKNYFQSIQ</sequence>
<keyword evidence="3" id="KW-0732">Signal</keyword>
<dbReference type="InterPro" id="IPR059100">
    <property type="entry name" value="TSP3_bac"/>
</dbReference>
<accession>A0A0G1P1B2</accession>
<name>A0A0G1P1B2_9BACT</name>
<dbReference type="AlphaFoldDB" id="A0A0G1P1B2"/>
<evidence type="ECO:0000256" key="1">
    <source>
        <dbReference type="ARBA" id="ARBA00004613"/>
    </source>
</evidence>
<keyword evidence="4" id="KW-0106">Calcium</keyword>
<dbReference type="Pfam" id="PF18884">
    <property type="entry name" value="TSP3_bac"/>
    <property type="match status" value="2"/>
</dbReference>
<protein>
    <recommendedName>
        <fullName evidence="7">EF-hand domain-containing protein</fullName>
    </recommendedName>
</protein>
<keyword evidence="2" id="KW-0964">Secreted</keyword>
<comment type="subcellular location">
    <subcellularLocation>
        <location evidence="1">Secreted</location>
    </subcellularLocation>
</comment>
<gene>
    <name evidence="5" type="ORF">UW90_C0005G0004</name>
</gene>
<evidence type="ECO:0000256" key="2">
    <source>
        <dbReference type="ARBA" id="ARBA00022525"/>
    </source>
</evidence>
<organism evidence="5 6">
    <name type="scientific">Candidatus Yanofskybacteria bacterium GW2011_GWB1_45_11</name>
    <dbReference type="NCBI Taxonomy" id="1619026"/>
    <lineage>
        <taxon>Bacteria</taxon>
        <taxon>Candidatus Yanofskyibacteriota</taxon>
    </lineage>
</organism>
<evidence type="ECO:0008006" key="7">
    <source>
        <dbReference type="Google" id="ProtNLM"/>
    </source>
</evidence>
<dbReference type="InterPro" id="IPR018247">
    <property type="entry name" value="EF_Hand_1_Ca_BS"/>
</dbReference>
<proteinExistence type="predicted"/>
<evidence type="ECO:0000313" key="5">
    <source>
        <dbReference type="EMBL" id="KKT90149.1"/>
    </source>
</evidence>
<comment type="caution">
    <text evidence="5">The sequence shown here is derived from an EMBL/GenBank/DDBJ whole genome shotgun (WGS) entry which is preliminary data.</text>
</comment>
<dbReference type="PROSITE" id="PS00018">
    <property type="entry name" value="EF_HAND_1"/>
    <property type="match status" value="1"/>
</dbReference>
<evidence type="ECO:0000256" key="3">
    <source>
        <dbReference type="ARBA" id="ARBA00022729"/>
    </source>
</evidence>